<feature type="transmembrane region" description="Helical" evidence="1">
    <location>
        <begin position="36"/>
        <end position="57"/>
    </location>
</feature>
<organism evidence="2 3">
    <name type="scientific">Flavobacterium limi</name>
    <dbReference type="NCBI Taxonomy" id="2045105"/>
    <lineage>
        <taxon>Bacteria</taxon>
        <taxon>Pseudomonadati</taxon>
        <taxon>Bacteroidota</taxon>
        <taxon>Flavobacteriia</taxon>
        <taxon>Flavobacteriales</taxon>
        <taxon>Flavobacteriaceae</taxon>
        <taxon>Flavobacterium</taxon>
    </lineage>
</organism>
<evidence type="ECO:0000313" key="2">
    <source>
        <dbReference type="EMBL" id="GGF23481.1"/>
    </source>
</evidence>
<keyword evidence="1" id="KW-0472">Membrane</keyword>
<dbReference type="EMBL" id="BMKP01000009">
    <property type="protein sequence ID" value="GGF23481.1"/>
    <property type="molecule type" value="Genomic_DNA"/>
</dbReference>
<proteinExistence type="predicted"/>
<sequence>MEILTTSFSFFLLLTLIVSPLFIINQLDKLKLKNNFLLYLILGIIITSLLTFLIGWWSDFSNKILLSHYGYDFEAMNDVERYKNVIKENLEKVKGLEISMMGIGWQLKAIMTYVIYCPYLLIVYVVSYFYKKKEESTSIFVIEFGKRKALRNRNRKLERLIFRA</sequence>
<keyword evidence="3" id="KW-1185">Reference proteome</keyword>
<protein>
    <submittedName>
        <fullName evidence="2">Uncharacterized protein</fullName>
    </submittedName>
</protein>
<name>A0ABQ1US03_9FLAO</name>
<gene>
    <name evidence="2" type="ORF">GCM10011518_36010</name>
</gene>
<keyword evidence="1" id="KW-1133">Transmembrane helix</keyword>
<keyword evidence="1" id="KW-0812">Transmembrane</keyword>
<evidence type="ECO:0000256" key="1">
    <source>
        <dbReference type="SAM" id="Phobius"/>
    </source>
</evidence>
<dbReference type="Proteomes" id="UP000655016">
    <property type="component" value="Unassembled WGS sequence"/>
</dbReference>
<evidence type="ECO:0000313" key="3">
    <source>
        <dbReference type="Proteomes" id="UP000655016"/>
    </source>
</evidence>
<feature type="transmembrane region" description="Helical" evidence="1">
    <location>
        <begin position="6"/>
        <end position="24"/>
    </location>
</feature>
<accession>A0ABQ1US03</accession>
<comment type="caution">
    <text evidence="2">The sequence shown here is derived from an EMBL/GenBank/DDBJ whole genome shotgun (WGS) entry which is preliminary data.</text>
</comment>
<feature type="transmembrane region" description="Helical" evidence="1">
    <location>
        <begin position="110"/>
        <end position="130"/>
    </location>
</feature>
<dbReference type="RefSeq" id="WP_163395829.1">
    <property type="nucleotide sequence ID" value="NZ_BMKP01000009.1"/>
</dbReference>
<reference evidence="3" key="1">
    <citation type="journal article" date="2019" name="Int. J. Syst. Evol. Microbiol.">
        <title>The Global Catalogue of Microorganisms (GCM) 10K type strain sequencing project: providing services to taxonomists for standard genome sequencing and annotation.</title>
        <authorList>
            <consortium name="The Broad Institute Genomics Platform"/>
            <consortium name="The Broad Institute Genome Sequencing Center for Infectious Disease"/>
            <person name="Wu L."/>
            <person name="Ma J."/>
        </authorList>
    </citation>
    <scope>NUCLEOTIDE SEQUENCE [LARGE SCALE GENOMIC DNA]</scope>
    <source>
        <strain evidence="3">CGMCC 1.16060</strain>
    </source>
</reference>